<evidence type="ECO:0000259" key="3">
    <source>
        <dbReference type="Pfam" id="PF01757"/>
    </source>
</evidence>
<comment type="caution">
    <text evidence="4">The sequence shown here is derived from an EMBL/GenBank/DDBJ whole genome shotgun (WGS) entry which is preliminary data.</text>
</comment>
<evidence type="ECO:0000256" key="2">
    <source>
        <dbReference type="SAM" id="SignalP"/>
    </source>
</evidence>
<accession>A0AAW1QAH1</accession>
<dbReference type="PANTHER" id="PTHR23028:SF53">
    <property type="entry name" value="ACYL_TRANSF_3 DOMAIN-CONTAINING PROTEIN"/>
    <property type="match status" value="1"/>
</dbReference>
<evidence type="ECO:0000313" key="5">
    <source>
        <dbReference type="Proteomes" id="UP001438707"/>
    </source>
</evidence>
<protein>
    <recommendedName>
        <fullName evidence="3">Acyltransferase 3 domain-containing protein</fullName>
    </recommendedName>
</protein>
<feature type="transmembrane region" description="Helical" evidence="1">
    <location>
        <begin position="141"/>
        <end position="161"/>
    </location>
</feature>
<dbReference type="InterPro" id="IPR002656">
    <property type="entry name" value="Acyl_transf_3_dom"/>
</dbReference>
<dbReference type="PANTHER" id="PTHR23028">
    <property type="entry name" value="ACETYLTRANSFERASE"/>
    <property type="match status" value="1"/>
</dbReference>
<feature type="domain" description="Acyltransferase 3" evidence="3">
    <location>
        <begin position="1"/>
        <end position="364"/>
    </location>
</feature>
<sequence>MFAMDAFFIMSGLLAAKSLIPSLTAAKNTSSQVLTGYYTKRCWRILPAYYLALVINAASKAWPRTWSNYSEEAGRVREYFNLGLKGSRAGWTLPLLISNITLDMRSFLFSWNVPIQMQFYLLLPLIILFLRPQTPFFRHRLAWTCAVVAIAATLYRVWVVFTFNLQGVLPIGSHTHAASHDAASVAAAWSFLTWLYASFMSRAMDFALGVLLYLITSSDRACALLRSHARTCTATSALTAAFAISACFGPMDIRPQPDRVDPITARLGVHVLAFGVVFPSITAWLMLYTLVRPDQPSTWAAAFLGSRSWGWLSDRTYSVFLLHPFVAYGLFQAMPVTSVIGPLESLSTYAAVCGLVAVTSFGLAWVQDILLEKFVKQAAQSHGNVQGSSGLTWRQPTSRTKIVAAAA</sequence>
<keyword evidence="1" id="KW-0472">Membrane</keyword>
<gene>
    <name evidence="4" type="ORF">WJX74_004428</name>
</gene>
<dbReference type="Pfam" id="PF01757">
    <property type="entry name" value="Acyl_transf_3"/>
    <property type="match status" value="1"/>
</dbReference>
<feature type="transmembrane region" description="Helical" evidence="1">
    <location>
        <begin position="194"/>
        <end position="216"/>
    </location>
</feature>
<keyword evidence="1" id="KW-1133">Transmembrane helix</keyword>
<dbReference type="EMBL" id="JALJOS010000049">
    <property type="protein sequence ID" value="KAK9819204.1"/>
    <property type="molecule type" value="Genomic_DNA"/>
</dbReference>
<dbReference type="AlphaFoldDB" id="A0AAW1QAH1"/>
<evidence type="ECO:0000313" key="4">
    <source>
        <dbReference type="EMBL" id="KAK9819204.1"/>
    </source>
</evidence>
<dbReference type="GO" id="GO:0016020">
    <property type="term" value="C:membrane"/>
    <property type="evidence" value="ECO:0007669"/>
    <property type="project" value="TreeGrafter"/>
</dbReference>
<name>A0AAW1QAH1_9CHLO</name>
<dbReference type="Proteomes" id="UP001438707">
    <property type="component" value="Unassembled WGS sequence"/>
</dbReference>
<keyword evidence="2" id="KW-0732">Signal</keyword>
<dbReference type="GO" id="GO:0000271">
    <property type="term" value="P:polysaccharide biosynthetic process"/>
    <property type="evidence" value="ECO:0007669"/>
    <property type="project" value="TreeGrafter"/>
</dbReference>
<feature type="signal peptide" evidence="2">
    <location>
        <begin position="1"/>
        <end position="25"/>
    </location>
</feature>
<dbReference type="InterPro" id="IPR050879">
    <property type="entry name" value="Acyltransferase_3"/>
</dbReference>
<feature type="transmembrane region" description="Helical" evidence="1">
    <location>
        <begin position="346"/>
        <end position="366"/>
    </location>
</feature>
<feature type="transmembrane region" description="Helical" evidence="1">
    <location>
        <begin position="316"/>
        <end position="334"/>
    </location>
</feature>
<proteinExistence type="predicted"/>
<feature type="transmembrane region" description="Helical" evidence="1">
    <location>
        <begin position="271"/>
        <end position="291"/>
    </location>
</feature>
<organism evidence="4 5">
    <name type="scientific">Apatococcus lobatus</name>
    <dbReference type="NCBI Taxonomy" id="904363"/>
    <lineage>
        <taxon>Eukaryota</taxon>
        <taxon>Viridiplantae</taxon>
        <taxon>Chlorophyta</taxon>
        <taxon>core chlorophytes</taxon>
        <taxon>Trebouxiophyceae</taxon>
        <taxon>Chlorellales</taxon>
        <taxon>Chlorellaceae</taxon>
        <taxon>Apatococcus</taxon>
    </lineage>
</organism>
<dbReference type="GO" id="GO:0016747">
    <property type="term" value="F:acyltransferase activity, transferring groups other than amino-acyl groups"/>
    <property type="evidence" value="ECO:0007669"/>
    <property type="project" value="InterPro"/>
</dbReference>
<feature type="transmembrane region" description="Helical" evidence="1">
    <location>
        <begin position="108"/>
        <end position="129"/>
    </location>
</feature>
<keyword evidence="1" id="KW-0812">Transmembrane</keyword>
<evidence type="ECO:0000256" key="1">
    <source>
        <dbReference type="SAM" id="Phobius"/>
    </source>
</evidence>
<reference evidence="4 5" key="1">
    <citation type="journal article" date="2024" name="Nat. Commun.">
        <title>Phylogenomics reveals the evolutionary origins of lichenization in chlorophyte algae.</title>
        <authorList>
            <person name="Puginier C."/>
            <person name="Libourel C."/>
            <person name="Otte J."/>
            <person name="Skaloud P."/>
            <person name="Haon M."/>
            <person name="Grisel S."/>
            <person name="Petersen M."/>
            <person name="Berrin J.G."/>
            <person name="Delaux P.M."/>
            <person name="Dal Grande F."/>
            <person name="Keller J."/>
        </authorList>
    </citation>
    <scope>NUCLEOTIDE SEQUENCE [LARGE SCALE GENOMIC DNA]</scope>
    <source>
        <strain evidence="4 5">SAG 2145</strain>
    </source>
</reference>
<keyword evidence="5" id="KW-1185">Reference proteome</keyword>
<feature type="transmembrane region" description="Helical" evidence="1">
    <location>
        <begin position="228"/>
        <end position="251"/>
    </location>
</feature>
<feature type="chain" id="PRO_5043452572" description="Acyltransferase 3 domain-containing protein" evidence="2">
    <location>
        <begin position="26"/>
        <end position="407"/>
    </location>
</feature>